<dbReference type="InterPro" id="IPR011051">
    <property type="entry name" value="RmlC_Cupin_sf"/>
</dbReference>
<keyword evidence="3" id="KW-1185">Reference proteome</keyword>
<dbReference type="Gene3D" id="2.60.120.10">
    <property type="entry name" value="Jelly Rolls"/>
    <property type="match status" value="1"/>
</dbReference>
<accession>A0A8A3RZD6</accession>
<reference evidence="2" key="1">
    <citation type="journal article" date="2001" name="Int. J. Syst. Evol. Microbiol.">
        <title>Methanofollis aquaemaris sp. nov., a methanogen isolated from an aquaculture fish pond.</title>
        <authorList>
            <person name="Lai M.C."/>
            <person name="Chen S.C."/>
        </authorList>
    </citation>
    <scope>NUCLEOTIDE SEQUENCE</scope>
    <source>
        <strain evidence="2">N2F9704</strain>
    </source>
</reference>
<dbReference type="InterPro" id="IPR000888">
    <property type="entry name" value="RmlC-like"/>
</dbReference>
<dbReference type="InterPro" id="IPR014710">
    <property type="entry name" value="RmlC-like_jellyroll"/>
</dbReference>
<dbReference type="Pfam" id="PF00908">
    <property type="entry name" value="dTDP_sugar_isom"/>
    <property type="match status" value="1"/>
</dbReference>
<gene>
    <name evidence="2" type="ORF">RJ40_00060</name>
</gene>
<feature type="site" description="Participates in a stacking interaction with the thymidine ring of dTDP-4-oxo-6-deoxyglucose" evidence="1">
    <location>
        <position position="125"/>
    </location>
</feature>
<organism evidence="2 3">
    <name type="scientific">Methanofollis aquaemaris</name>
    <dbReference type="NCBI Taxonomy" id="126734"/>
    <lineage>
        <taxon>Archaea</taxon>
        <taxon>Methanobacteriati</taxon>
        <taxon>Methanobacteriota</taxon>
        <taxon>Stenosarchaea group</taxon>
        <taxon>Methanomicrobia</taxon>
        <taxon>Methanomicrobiales</taxon>
        <taxon>Methanomicrobiaceae</taxon>
        <taxon>Methanofollis</taxon>
    </lineage>
</organism>
<dbReference type="RefSeq" id="WP_265581298.1">
    <property type="nucleotide sequence ID" value="NZ_CP036172.1"/>
</dbReference>
<dbReference type="PANTHER" id="PTHR21047">
    <property type="entry name" value="DTDP-6-DEOXY-D-GLUCOSE-3,5 EPIMERASE"/>
    <property type="match status" value="1"/>
</dbReference>
<dbReference type="EMBL" id="CP036172">
    <property type="protein sequence ID" value="QSZ66007.1"/>
    <property type="molecule type" value="Genomic_DNA"/>
</dbReference>
<proteinExistence type="predicted"/>
<reference evidence="2" key="2">
    <citation type="submission" date="2019-02" db="EMBL/GenBank/DDBJ databases">
        <authorList>
            <person name="Chen S.-C."/>
            <person name="Chien H.-H."/>
            <person name="Lai M.-C."/>
        </authorList>
    </citation>
    <scope>NUCLEOTIDE SEQUENCE</scope>
    <source>
        <strain evidence="2">N2F9704</strain>
    </source>
</reference>
<sequence>MIDGVKTKPLQFVPDERGRLMEIIRCDDECFKQFGQVYMTTSYPGVVKAWHCHHIQTDNICCVKGMIKLALYDSREDSPTFGQVEEFFFGEHAPILLTIPPRVYHGWKCISEDESIIISTPTEPYNREQPDEYRLPADAPEIPYDWLLLPGRRNG</sequence>
<evidence type="ECO:0000313" key="2">
    <source>
        <dbReference type="EMBL" id="QSZ66007.1"/>
    </source>
</evidence>
<dbReference type="KEGG" id="maqe:RJ40_00060"/>
<dbReference type="Proteomes" id="UP001042704">
    <property type="component" value="Chromosome"/>
</dbReference>
<dbReference type="GO" id="GO:0008830">
    <property type="term" value="F:dTDP-4-dehydrorhamnose 3,5-epimerase activity"/>
    <property type="evidence" value="ECO:0007669"/>
    <property type="project" value="InterPro"/>
</dbReference>
<dbReference type="AlphaFoldDB" id="A0A8A3RZD6"/>
<dbReference type="PANTHER" id="PTHR21047:SF2">
    <property type="entry name" value="THYMIDINE DIPHOSPHO-4-KETO-RHAMNOSE 3,5-EPIMERASE"/>
    <property type="match status" value="1"/>
</dbReference>
<protein>
    <submittedName>
        <fullName evidence="2">dTDP-4-dehydrorhamnose 3,5-epimerase</fullName>
    </submittedName>
</protein>
<dbReference type="GO" id="GO:0005829">
    <property type="term" value="C:cytosol"/>
    <property type="evidence" value="ECO:0007669"/>
    <property type="project" value="TreeGrafter"/>
</dbReference>
<dbReference type="GO" id="GO:0000271">
    <property type="term" value="P:polysaccharide biosynthetic process"/>
    <property type="evidence" value="ECO:0007669"/>
    <property type="project" value="TreeGrafter"/>
</dbReference>
<dbReference type="SUPFAM" id="SSF51182">
    <property type="entry name" value="RmlC-like cupins"/>
    <property type="match status" value="1"/>
</dbReference>
<dbReference type="GeneID" id="76422698"/>
<name>A0A8A3RZD6_9EURY</name>
<evidence type="ECO:0000313" key="3">
    <source>
        <dbReference type="Proteomes" id="UP001042704"/>
    </source>
</evidence>
<evidence type="ECO:0000256" key="1">
    <source>
        <dbReference type="PIRSR" id="PIRSR600888-3"/>
    </source>
</evidence>